<dbReference type="Pfam" id="PF08722">
    <property type="entry name" value="Tn7_TnsA-like_N"/>
    <property type="match status" value="1"/>
</dbReference>
<feature type="domain" description="TnsA endonuclease N-terminal" evidence="3">
    <location>
        <begin position="95"/>
        <end position="187"/>
    </location>
</feature>
<sequence>MPRRTRVRGKHRWQAASRSKRRGRHFPLRQRRLRLRASRFTTLGCKKKVFQPGVRIWSFSSHGRSHRPLGWTTDRVHHLLSDLEYHVFLILDWARDVVDIREQFPLPLQTTLAIARRSHLSHPWDRKRARYRPVTSDFLYTVRTRHRVEPHVRALKYEEALSEPTQLRSLEIERAYWHQRGIDWKLILHSQIPLAYVANIEWVHPYRRPLSLYPLAGVELDRIQRVLIPMLRRSHDRCCDVTDWCDARMRLPEGTALAMVRYLIANRLLLVDMHIRIIPTNPLIVLDDAQDDFLL</sequence>
<dbReference type="Gene3D" id="3.40.1350.10">
    <property type="match status" value="1"/>
</dbReference>
<reference evidence="5" key="1">
    <citation type="submission" date="2018-04" db="EMBL/GenBank/DDBJ databases">
        <authorList>
            <person name="Lucker S."/>
            <person name="Sakoula D."/>
        </authorList>
    </citation>
    <scope>NUCLEOTIDE SEQUENCE [LARGE SCALE GENOMIC DNA]</scope>
</reference>
<evidence type="ECO:0000313" key="5">
    <source>
        <dbReference type="Proteomes" id="UP000248168"/>
    </source>
</evidence>
<keyword evidence="4" id="KW-0255">Endonuclease</keyword>
<protein>
    <submittedName>
        <fullName evidence="4">Putative TnsA endonuclease</fullName>
    </submittedName>
</protein>
<organism evidence="4 5">
    <name type="scientific">Nitrospira lenta</name>
    <dbReference type="NCBI Taxonomy" id="1436998"/>
    <lineage>
        <taxon>Bacteria</taxon>
        <taxon>Pseudomonadati</taxon>
        <taxon>Nitrospirota</taxon>
        <taxon>Nitrospiria</taxon>
        <taxon>Nitrospirales</taxon>
        <taxon>Nitrospiraceae</taxon>
        <taxon>Nitrospira</taxon>
    </lineage>
</organism>
<dbReference type="InterPro" id="IPR011335">
    <property type="entry name" value="Restrct_endonuc-II-like"/>
</dbReference>
<feature type="region of interest" description="Disordered" evidence="1">
    <location>
        <begin position="1"/>
        <end position="22"/>
    </location>
</feature>
<dbReference type="InterPro" id="IPR011856">
    <property type="entry name" value="tRNA_endonuc-like_dom_sf"/>
</dbReference>
<evidence type="ECO:0000256" key="1">
    <source>
        <dbReference type="SAM" id="MobiDB-lite"/>
    </source>
</evidence>
<dbReference type="EMBL" id="OUNR01000012">
    <property type="protein sequence ID" value="SPP64613.1"/>
    <property type="molecule type" value="Genomic_DNA"/>
</dbReference>
<dbReference type="InterPro" id="IPR014833">
    <property type="entry name" value="TnsA_N"/>
</dbReference>
<dbReference type="InParanoid" id="A0A330L4C9"/>
<proteinExistence type="predicted"/>
<keyword evidence="4" id="KW-0540">Nuclease</keyword>
<feature type="domain" description="TnsA endonuclease C-terminal" evidence="2">
    <location>
        <begin position="191"/>
        <end position="273"/>
    </location>
</feature>
<dbReference type="Proteomes" id="UP000248168">
    <property type="component" value="Unassembled WGS sequence"/>
</dbReference>
<evidence type="ECO:0000259" key="2">
    <source>
        <dbReference type="Pfam" id="PF08721"/>
    </source>
</evidence>
<evidence type="ECO:0000313" key="4">
    <source>
        <dbReference type="EMBL" id="SPP64613.1"/>
    </source>
</evidence>
<accession>A0A330L4C9</accession>
<dbReference type="InterPro" id="IPR014832">
    <property type="entry name" value="TnsA_C"/>
</dbReference>
<keyword evidence="5" id="KW-1185">Reference proteome</keyword>
<dbReference type="GO" id="GO:0003676">
    <property type="term" value="F:nucleic acid binding"/>
    <property type="evidence" value="ECO:0007669"/>
    <property type="project" value="InterPro"/>
</dbReference>
<gene>
    <name evidence="4" type="ORF">NITLEN_20253</name>
</gene>
<keyword evidence="4" id="KW-0378">Hydrolase</keyword>
<dbReference type="SUPFAM" id="SSF52980">
    <property type="entry name" value="Restriction endonuclease-like"/>
    <property type="match status" value="1"/>
</dbReference>
<dbReference type="CDD" id="cd22362">
    <property type="entry name" value="TnsA_endonuclease-like"/>
    <property type="match status" value="1"/>
</dbReference>
<dbReference type="AlphaFoldDB" id="A0A330L4C9"/>
<dbReference type="Gene3D" id="1.10.10.10">
    <property type="entry name" value="Winged helix-like DNA-binding domain superfamily/Winged helix DNA-binding domain"/>
    <property type="match status" value="1"/>
</dbReference>
<dbReference type="Pfam" id="PF08721">
    <property type="entry name" value="Tn7_Tnp_TnsA_C"/>
    <property type="match status" value="1"/>
</dbReference>
<dbReference type="InterPro" id="IPR036388">
    <property type="entry name" value="WH-like_DNA-bd_sf"/>
</dbReference>
<name>A0A330L4C9_9BACT</name>
<evidence type="ECO:0000259" key="3">
    <source>
        <dbReference type="Pfam" id="PF08722"/>
    </source>
</evidence>
<dbReference type="GO" id="GO:0004519">
    <property type="term" value="F:endonuclease activity"/>
    <property type="evidence" value="ECO:0007669"/>
    <property type="project" value="UniProtKB-KW"/>
</dbReference>